<keyword evidence="1" id="KW-0812">Transmembrane</keyword>
<evidence type="ECO:0000313" key="2">
    <source>
        <dbReference type="EMBL" id="KRZ21141.1"/>
    </source>
</evidence>
<feature type="transmembrane region" description="Helical" evidence="1">
    <location>
        <begin position="151"/>
        <end position="174"/>
    </location>
</feature>
<proteinExistence type="predicted"/>
<organism evidence="2 3">
    <name type="scientific">Trichinella pseudospiralis</name>
    <name type="common">Parasitic roundworm</name>
    <dbReference type="NCBI Taxonomy" id="6337"/>
    <lineage>
        <taxon>Eukaryota</taxon>
        <taxon>Metazoa</taxon>
        <taxon>Ecdysozoa</taxon>
        <taxon>Nematoda</taxon>
        <taxon>Enoplea</taxon>
        <taxon>Dorylaimia</taxon>
        <taxon>Trichinellida</taxon>
        <taxon>Trichinellidae</taxon>
        <taxon>Trichinella</taxon>
    </lineage>
</organism>
<keyword evidence="3" id="KW-1185">Reference proteome</keyword>
<name>A0A0V1IG58_TRIPS</name>
<keyword evidence="1" id="KW-1133">Transmembrane helix</keyword>
<keyword evidence="1" id="KW-0472">Membrane</keyword>
<dbReference type="EMBL" id="JYDS01000216">
    <property type="protein sequence ID" value="KRZ21141.1"/>
    <property type="molecule type" value="Genomic_DNA"/>
</dbReference>
<evidence type="ECO:0000313" key="3">
    <source>
        <dbReference type="Proteomes" id="UP000054805"/>
    </source>
</evidence>
<comment type="caution">
    <text evidence="2">The sequence shown here is derived from an EMBL/GenBank/DDBJ whole genome shotgun (WGS) entry which is preliminary data.</text>
</comment>
<reference evidence="2 3" key="1">
    <citation type="submission" date="2015-01" db="EMBL/GenBank/DDBJ databases">
        <title>Evolution of Trichinella species and genotypes.</title>
        <authorList>
            <person name="Korhonen P.K."/>
            <person name="Edoardo P."/>
            <person name="Giuseppe L.R."/>
            <person name="Gasser R.B."/>
        </authorList>
    </citation>
    <scope>NUCLEOTIDE SEQUENCE [LARGE SCALE GENOMIC DNA]</scope>
    <source>
        <strain evidence="2">ISS588</strain>
    </source>
</reference>
<evidence type="ECO:0000256" key="1">
    <source>
        <dbReference type="SAM" id="Phobius"/>
    </source>
</evidence>
<dbReference type="Proteomes" id="UP000054805">
    <property type="component" value="Unassembled WGS sequence"/>
</dbReference>
<dbReference type="AlphaFoldDB" id="A0A0V1IG58"/>
<feature type="non-terminal residue" evidence="2">
    <location>
        <position position="1"/>
    </location>
</feature>
<gene>
    <name evidence="2" type="ORF">T4B_8310</name>
</gene>
<protein>
    <submittedName>
        <fullName evidence="2">Uncharacterized protein</fullName>
    </submittedName>
</protein>
<accession>A0A0V1IG58</accession>
<sequence>LLADHALVISVMLTMFIMSKMSLLRTLMLTAVFCQVASRVALPNVSRIIENNGSVVVMVNGNFSKQNHNDGWNDHDVNATNKPLKSMNSVFVGSDGKEPVDADLTASASDTTTVVPCKTIVNFTAEPYDMNEKLGNGTNCETNSNYKLCELFIVIASAVTVVVVFGITCFLHYFRTFTKIRVHDTKEGKKGKNVDKVKYSLDEVMESETGDVTKVAVIHLDLRKLEVQVFSAH</sequence>